<keyword evidence="1" id="KW-0812">Transmembrane</keyword>
<proteinExistence type="predicted"/>
<keyword evidence="7" id="KW-1185">Reference proteome</keyword>
<feature type="domain" description="PAC" evidence="3">
    <location>
        <begin position="452"/>
        <end position="504"/>
    </location>
</feature>
<dbReference type="Gene3D" id="3.30.70.270">
    <property type="match status" value="1"/>
</dbReference>
<dbReference type="InterPro" id="IPR052155">
    <property type="entry name" value="Biofilm_reg_signaling"/>
</dbReference>
<dbReference type="InterPro" id="IPR029787">
    <property type="entry name" value="Nucleotide_cyclase"/>
</dbReference>
<dbReference type="SMART" id="SM00091">
    <property type="entry name" value="PAS"/>
    <property type="match status" value="2"/>
</dbReference>
<gene>
    <name evidence="6" type="ORF">LRP50_06085</name>
</gene>
<keyword evidence="1" id="KW-0472">Membrane</keyword>
<protein>
    <submittedName>
        <fullName evidence="6">EAL domain-containing protein</fullName>
    </submittedName>
</protein>
<feature type="transmembrane region" description="Helical" evidence="1">
    <location>
        <begin position="12"/>
        <end position="33"/>
    </location>
</feature>
<feature type="domain" description="PAC" evidence="3">
    <location>
        <begin position="329"/>
        <end position="382"/>
    </location>
</feature>
<dbReference type="SUPFAM" id="SSF141868">
    <property type="entry name" value="EAL domain-like"/>
    <property type="match status" value="1"/>
</dbReference>
<dbReference type="PANTHER" id="PTHR44757">
    <property type="entry name" value="DIGUANYLATE CYCLASE DGCP"/>
    <property type="match status" value="1"/>
</dbReference>
<dbReference type="SMART" id="SM00086">
    <property type="entry name" value="PAC"/>
    <property type="match status" value="2"/>
</dbReference>
<evidence type="ECO:0000313" key="7">
    <source>
        <dbReference type="Proteomes" id="UP001149400"/>
    </source>
</evidence>
<dbReference type="Gene3D" id="3.20.20.450">
    <property type="entry name" value="EAL domain"/>
    <property type="match status" value="1"/>
</dbReference>
<dbReference type="CDD" id="cd01948">
    <property type="entry name" value="EAL"/>
    <property type="match status" value="1"/>
</dbReference>
<dbReference type="Pfam" id="PF08447">
    <property type="entry name" value="PAS_3"/>
    <property type="match status" value="1"/>
</dbReference>
<sequence>MTHSTVRKPTIFTHFVLAVTLVVISVFSLSAYLTYYNQRQELIADLDGSAQESLLRLTSTVAPYISSYSVNEYEKLIYAEAKLKQFHAIIIFDLKMGDIIGKPSYITGYVRTKNGQLQPYRQGKDVDDSRLESSFFSVSSPIISKGGETLGQVTLYVSDDVIKDELNQQLIHTILTSIAAAILLLTVLFYFAKRLFIKPIRQITDAIATQDASGIPLSHIPEFSHQELSALSQTMNNMLNVIRCSHDSLQLEHSRLLNVLDGTRTGTWEWNVQTGHIEYSGAWHDILGWDIAELNGPPNKNWNIFIHPDDRINSDTLIDRLFDKEIEYYDCEVRLQNRSGDWINALGRANVVDWDKNGHPLKVLGTHQDITAHKKAEEKLRLAATVFSHSREGIIIADSKSRIIEVNDAFTRITGYSIDDVRGQKPSILHSGKQNSDFYKKMWQSLTEEGHWSGELWNRRKNGEIYPELLTISCVLGEDNKPVNFVAVFSDITAYKEHERELELIAHFDVLTELPNRFLLGDRLKSAMKHAKRSGQYVAIIFFDLDGFKSVNDAYGHEVGDVLLQEIAKRMQNSMRDSDTIARIGGDEFVAILTGLHSPEGCPPLLPRLIAATSDPVDANGNLVQVSASFGITFFPQSDEVDADTLLRQADYAMYQAKLNGKHRYNFFDAELERTLKSQNEYLRSIGYGLTKKEFFLCYQPKVNFRTGEIIGLEALIRWQHPTQGILMPKDFIPSIENRSLIIDVGEWVLETTLHQLTEWQRKGFVTQVSVNIAPHQLSQTDFMDKLIVLMARFPHISPSQLQLEILETSAVEDIAAVSQIITQCQSMGISFAIDDFGTGYASLTYLKQLPAETLKIDQSFVGDMLDDTDNLLILEGIITLANTFGKKVLAEGVEKKEQIQLLLWLGCELGQGFGISRPMRADKVLSWAKEWRLDPTWHQSPELKDELRPFIDSSVNNREHIDRKPSYLTKTAIGNKKERKI</sequence>
<dbReference type="Pfam" id="PF13426">
    <property type="entry name" value="PAS_9"/>
    <property type="match status" value="1"/>
</dbReference>
<evidence type="ECO:0000259" key="2">
    <source>
        <dbReference type="PROSITE" id="PS50112"/>
    </source>
</evidence>
<dbReference type="InterPro" id="IPR013655">
    <property type="entry name" value="PAS_fold_3"/>
</dbReference>
<dbReference type="Gene3D" id="3.30.450.20">
    <property type="entry name" value="PAS domain"/>
    <property type="match status" value="2"/>
</dbReference>
<evidence type="ECO:0000259" key="5">
    <source>
        <dbReference type="PROSITE" id="PS50887"/>
    </source>
</evidence>
<dbReference type="SMART" id="SM00267">
    <property type="entry name" value="GGDEF"/>
    <property type="match status" value="1"/>
</dbReference>
<dbReference type="InterPro" id="IPR000014">
    <property type="entry name" value="PAS"/>
</dbReference>
<feature type="domain" description="GGDEF" evidence="5">
    <location>
        <begin position="536"/>
        <end position="670"/>
    </location>
</feature>
<feature type="domain" description="EAL" evidence="4">
    <location>
        <begin position="679"/>
        <end position="933"/>
    </location>
</feature>
<dbReference type="InterPro" id="IPR035965">
    <property type="entry name" value="PAS-like_dom_sf"/>
</dbReference>
<evidence type="ECO:0000313" key="6">
    <source>
        <dbReference type="EMBL" id="MDD1792688.1"/>
    </source>
</evidence>
<dbReference type="InterPro" id="IPR001633">
    <property type="entry name" value="EAL_dom"/>
</dbReference>
<dbReference type="PROSITE" id="PS50887">
    <property type="entry name" value="GGDEF"/>
    <property type="match status" value="1"/>
</dbReference>
<dbReference type="PANTHER" id="PTHR44757:SF2">
    <property type="entry name" value="BIOFILM ARCHITECTURE MAINTENANCE PROTEIN MBAA"/>
    <property type="match status" value="1"/>
</dbReference>
<comment type="caution">
    <text evidence="6">The sequence shown here is derived from an EMBL/GenBank/DDBJ whole genome shotgun (WGS) entry which is preliminary data.</text>
</comment>
<name>A0ABT5QXG5_9GAMM</name>
<feature type="transmembrane region" description="Helical" evidence="1">
    <location>
        <begin position="170"/>
        <end position="192"/>
    </location>
</feature>
<evidence type="ECO:0000259" key="3">
    <source>
        <dbReference type="PROSITE" id="PS50113"/>
    </source>
</evidence>
<dbReference type="Gene3D" id="6.10.340.10">
    <property type="match status" value="1"/>
</dbReference>
<dbReference type="CDD" id="cd01949">
    <property type="entry name" value="GGDEF"/>
    <property type="match status" value="1"/>
</dbReference>
<dbReference type="CDD" id="cd00130">
    <property type="entry name" value="PAS"/>
    <property type="match status" value="2"/>
</dbReference>
<evidence type="ECO:0000259" key="4">
    <source>
        <dbReference type="PROSITE" id="PS50883"/>
    </source>
</evidence>
<accession>A0ABT5QXG5</accession>
<feature type="domain" description="PAS" evidence="2">
    <location>
        <begin position="376"/>
        <end position="424"/>
    </location>
</feature>
<dbReference type="InterPro" id="IPR043128">
    <property type="entry name" value="Rev_trsase/Diguanyl_cyclase"/>
</dbReference>
<dbReference type="NCBIfam" id="TIGR00229">
    <property type="entry name" value="sensory_box"/>
    <property type="match status" value="2"/>
</dbReference>
<organism evidence="6 7">
    <name type="scientific">Enterovibrio gelatinilyticus</name>
    <dbReference type="NCBI Taxonomy" id="2899819"/>
    <lineage>
        <taxon>Bacteria</taxon>
        <taxon>Pseudomonadati</taxon>
        <taxon>Pseudomonadota</taxon>
        <taxon>Gammaproteobacteria</taxon>
        <taxon>Vibrionales</taxon>
        <taxon>Vibrionaceae</taxon>
        <taxon>Enterovibrio</taxon>
    </lineage>
</organism>
<keyword evidence="1" id="KW-1133">Transmembrane helix</keyword>
<dbReference type="InterPro" id="IPR000700">
    <property type="entry name" value="PAS-assoc_C"/>
</dbReference>
<dbReference type="RefSeq" id="WP_274163580.1">
    <property type="nucleotide sequence ID" value="NZ_JAJUBC010000005.1"/>
</dbReference>
<reference evidence="6" key="1">
    <citation type="submission" date="2021-12" db="EMBL/GenBank/DDBJ databases">
        <title>Enterovibrio ZSDZ35 sp. nov. and Enterovibrio ZSDZ42 sp. nov., isolated from coastal seawater in Qingdao.</title>
        <authorList>
            <person name="Zhang P."/>
        </authorList>
    </citation>
    <scope>NUCLEOTIDE SEQUENCE</scope>
    <source>
        <strain evidence="6">ZSDZ42</strain>
    </source>
</reference>
<dbReference type="InterPro" id="IPR035919">
    <property type="entry name" value="EAL_sf"/>
</dbReference>
<dbReference type="Pfam" id="PF00563">
    <property type="entry name" value="EAL"/>
    <property type="match status" value="1"/>
</dbReference>
<dbReference type="Proteomes" id="UP001149400">
    <property type="component" value="Unassembled WGS sequence"/>
</dbReference>
<dbReference type="InterPro" id="IPR000160">
    <property type="entry name" value="GGDEF_dom"/>
</dbReference>
<dbReference type="Pfam" id="PF00990">
    <property type="entry name" value="GGDEF"/>
    <property type="match status" value="1"/>
</dbReference>
<dbReference type="SUPFAM" id="SSF55785">
    <property type="entry name" value="PYP-like sensor domain (PAS domain)"/>
    <property type="match status" value="2"/>
</dbReference>
<dbReference type="SUPFAM" id="SSF55073">
    <property type="entry name" value="Nucleotide cyclase"/>
    <property type="match status" value="1"/>
</dbReference>
<dbReference type="SMART" id="SM00052">
    <property type="entry name" value="EAL"/>
    <property type="match status" value="1"/>
</dbReference>
<evidence type="ECO:0000256" key="1">
    <source>
        <dbReference type="SAM" id="Phobius"/>
    </source>
</evidence>
<dbReference type="EMBL" id="JAJUBC010000005">
    <property type="protein sequence ID" value="MDD1792688.1"/>
    <property type="molecule type" value="Genomic_DNA"/>
</dbReference>
<dbReference type="InterPro" id="IPR001610">
    <property type="entry name" value="PAC"/>
</dbReference>
<dbReference type="PROSITE" id="PS50113">
    <property type="entry name" value="PAC"/>
    <property type="match status" value="2"/>
</dbReference>
<dbReference type="PROSITE" id="PS50883">
    <property type="entry name" value="EAL"/>
    <property type="match status" value="1"/>
</dbReference>
<dbReference type="NCBIfam" id="TIGR00254">
    <property type="entry name" value="GGDEF"/>
    <property type="match status" value="1"/>
</dbReference>
<dbReference type="PROSITE" id="PS50112">
    <property type="entry name" value="PAS"/>
    <property type="match status" value="1"/>
</dbReference>